<reference evidence="1 2" key="1">
    <citation type="journal article" date="2022" name="Allergy">
        <title>Genome assembly and annotation of Periplaneta americana reveal a comprehensive cockroach allergen profile.</title>
        <authorList>
            <person name="Wang L."/>
            <person name="Xiong Q."/>
            <person name="Saelim N."/>
            <person name="Wang L."/>
            <person name="Nong W."/>
            <person name="Wan A.T."/>
            <person name="Shi M."/>
            <person name="Liu X."/>
            <person name="Cao Q."/>
            <person name="Hui J.H.L."/>
            <person name="Sookrung N."/>
            <person name="Leung T.F."/>
            <person name="Tungtrongchitr A."/>
            <person name="Tsui S.K.W."/>
        </authorList>
    </citation>
    <scope>NUCLEOTIDE SEQUENCE [LARGE SCALE GENOMIC DNA]</scope>
    <source>
        <strain evidence="1">PWHHKU_190912</strain>
    </source>
</reference>
<keyword evidence="2" id="KW-1185">Reference proteome</keyword>
<sequence length="209" mass="23546">MRLVREPSVIESFSGLDEEKNNLLSKRFGDDWRSIGDFDFFASIIDADAVVTGNEDNVDNVSTTQLISVNGIGDREVVFDEMRLRIRYRLPDIRLMFGETSENTLPDNQLKRKLNPCPSAAPVQKANASAISRSTNDSSMDQVFDPNVPKSMPLQNKTKKGAPTIHGLQRHNGHWKRPVVNAPRTTLHLPATSVNEFVLPERLYEDKLK</sequence>
<proteinExistence type="predicted"/>
<accession>A0ABQ8S9I1</accession>
<evidence type="ECO:0000313" key="2">
    <source>
        <dbReference type="Proteomes" id="UP001148838"/>
    </source>
</evidence>
<evidence type="ECO:0000313" key="1">
    <source>
        <dbReference type="EMBL" id="KAJ4430645.1"/>
    </source>
</evidence>
<comment type="caution">
    <text evidence="1">The sequence shown here is derived from an EMBL/GenBank/DDBJ whole genome shotgun (WGS) entry which is preliminary data.</text>
</comment>
<feature type="non-terminal residue" evidence="1">
    <location>
        <position position="209"/>
    </location>
</feature>
<dbReference type="EMBL" id="JAJSOF020000031">
    <property type="protein sequence ID" value="KAJ4430645.1"/>
    <property type="molecule type" value="Genomic_DNA"/>
</dbReference>
<name>A0ABQ8S9I1_PERAM</name>
<organism evidence="1 2">
    <name type="scientific">Periplaneta americana</name>
    <name type="common">American cockroach</name>
    <name type="synonym">Blatta americana</name>
    <dbReference type="NCBI Taxonomy" id="6978"/>
    <lineage>
        <taxon>Eukaryota</taxon>
        <taxon>Metazoa</taxon>
        <taxon>Ecdysozoa</taxon>
        <taxon>Arthropoda</taxon>
        <taxon>Hexapoda</taxon>
        <taxon>Insecta</taxon>
        <taxon>Pterygota</taxon>
        <taxon>Neoptera</taxon>
        <taxon>Polyneoptera</taxon>
        <taxon>Dictyoptera</taxon>
        <taxon>Blattodea</taxon>
        <taxon>Blattoidea</taxon>
        <taxon>Blattidae</taxon>
        <taxon>Blattinae</taxon>
        <taxon>Periplaneta</taxon>
    </lineage>
</organism>
<protein>
    <submittedName>
        <fullName evidence="1">Uncharacterized protein</fullName>
    </submittedName>
</protein>
<gene>
    <name evidence="1" type="ORF">ANN_19235</name>
</gene>
<dbReference type="Proteomes" id="UP001148838">
    <property type="component" value="Unassembled WGS sequence"/>
</dbReference>